<feature type="repeat" description="ANK" evidence="1">
    <location>
        <begin position="47"/>
        <end position="79"/>
    </location>
</feature>
<protein>
    <submittedName>
        <fullName evidence="2">Uncharacterized protein</fullName>
    </submittedName>
</protein>
<dbReference type="EMBL" id="DS469693">
    <property type="protein sequence ID" value="EDO35626.1"/>
    <property type="molecule type" value="Genomic_DNA"/>
</dbReference>
<dbReference type="InterPro" id="IPR053080">
    <property type="entry name" value="PP1_regulatory_subunit_27"/>
</dbReference>
<keyword evidence="1" id="KW-0040">ANK repeat</keyword>
<dbReference type="PhylomeDB" id="A7SL14"/>
<feature type="non-terminal residue" evidence="2">
    <location>
        <position position="98"/>
    </location>
</feature>
<evidence type="ECO:0000313" key="3">
    <source>
        <dbReference type="Proteomes" id="UP000001593"/>
    </source>
</evidence>
<dbReference type="Pfam" id="PF12796">
    <property type="entry name" value="Ank_2"/>
    <property type="match status" value="1"/>
</dbReference>
<dbReference type="HOGENOM" id="CLU_000134_45_5_1"/>
<dbReference type="PANTHER" id="PTHR46899:SF3">
    <property type="entry name" value="PROTEIN PHOSPHATASE 1 REGULATORY SUBUNIT 27"/>
    <property type="match status" value="1"/>
</dbReference>
<dbReference type="InterPro" id="IPR002110">
    <property type="entry name" value="Ankyrin_rpt"/>
</dbReference>
<dbReference type="OMA" id="MSEGCCM"/>
<evidence type="ECO:0000313" key="2">
    <source>
        <dbReference type="EMBL" id="EDO35626.1"/>
    </source>
</evidence>
<dbReference type="Gene3D" id="1.25.40.20">
    <property type="entry name" value="Ankyrin repeat-containing domain"/>
    <property type="match status" value="2"/>
</dbReference>
<dbReference type="STRING" id="45351.A7SL14"/>
<reference evidence="2 3" key="1">
    <citation type="journal article" date="2007" name="Science">
        <title>Sea anemone genome reveals ancestral eumetazoan gene repertoire and genomic organization.</title>
        <authorList>
            <person name="Putnam N.H."/>
            <person name="Srivastava M."/>
            <person name="Hellsten U."/>
            <person name="Dirks B."/>
            <person name="Chapman J."/>
            <person name="Salamov A."/>
            <person name="Terry A."/>
            <person name="Shapiro H."/>
            <person name="Lindquist E."/>
            <person name="Kapitonov V.V."/>
            <person name="Jurka J."/>
            <person name="Genikhovich G."/>
            <person name="Grigoriev I.V."/>
            <person name="Lucas S.M."/>
            <person name="Steele R.E."/>
            <person name="Finnerty J.R."/>
            <person name="Technau U."/>
            <person name="Martindale M.Q."/>
            <person name="Rokhsar D.S."/>
        </authorList>
    </citation>
    <scope>NUCLEOTIDE SEQUENCE [LARGE SCALE GENOMIC DNA]</scope>
    <source>
        <strain evidence="3">CH2 X CH6</strain>
    </source>
</reference>
<dbReference type="PROSITE" id="PS50297">
    <property type="entry name" value="ANK_REP_REGION"/>
    <property type="match status" value="2"/>
</dbReference>
<proteinExistence type="predicted"/>
<dbReference type="Proteomes" id="UP000001593">
    <property type="component" value="Unassembled WGS sequence"/>
</dbReference>
<dbReference type="eggNOG" id="KOG4177">
    <property type="taxonomic scope" value="Eukaryota"/>
</dbReference>
<dbReference type="SUPFAM" id="SSF48403">
    <property type="entry name" value="Ankyrin repeat"/>
    <property type="match status" value="1"/>
</dbReference>
<dbReference type="PANTHER" id="PTHR46899">
    <property type="entry name" value="PROTEIN PHOSPHATASE 1 REGULATORY SUBUNIT 27"/>
    <property type="match status" value="1"/>
</dbReference>
<gene>
    <name evidence="2" type="ORF">NEMVEDRAFT_v1g55150</name>
</gene>
<organism evidence="2 3">
    <name type="scientific">Nematostella vectensis</name>
    <name type="common">Starlet sea anemone</name>
    <dbReference type="NCBI Taxonomy" id="45351"/>
    <lineage>
        <taxon>Eukaryota</taxon>
        <taxon>Metazoa</taxon>
        <taxon>Cnidaria</taxon>
        <taxon>Anthozoa</taxon>
        <taxon>Hexacorallia</taxon>
        <taxon>Actiniaria</taxon>
        <taxon>Edwardsiidae</taxon>
        <taxon>Nematostella</taxon>
    </lineage>
</organism>
<dbReference type="AlphaFoldDB" id="A7SL14"/>
<dbReference type="PROSITE" id="PS50088">
    <property type="entry name" value="ANK_REPEAT"/>
    <property type="match status" value="2"/>
</dbReference>
<dbReference type="InterPro" id="IPR036770">
    <property type="entry name" value="Ankyrin_rpt-contain_sf"/>
</dbReference>
<name>A7SL14_NEMVE</name>
<feature type="non-terminal residue" evidence="2">
    <location>
        <position position="1"/>
    </location>
</feature>
<feature type="repeat" description="ANK" evidence="1">
    <location>
        <begin position="14"/>
        <end position="46"/>
    </location>
</feature>
<accession>A7SL14</accession>
<keyword evidence="3" id="KW-1185">Reference proteome</keyword>
<dbReference type="SMART" id="SM00248">
    <property type="entry name" value="ANK"/>
    <property type="match status" value="2"/>
</dbReference>
<evidence type="ECO:0000256" key="1">
    <source>
        <dbReference type="PROSITE-ProRule" id="PRU00023"/>
    </source>
</evidence>
<sequence>ILSGRVNVNQLNASGVTALHESSYEGKSRCVNVLVQLGADVDCRDREGWTPLHAAVCGGNHKCAAYLLRQGANVRAKNDDGLSPIHIAVQQRDRQMVQ</sequence>
<dbReference type="InParanoid" id="A7SL14"/>